<organism evidence="7 8">
    <name type="scientific">Fragilariopsis cylindrus CCMP1102</name>
    <dbReference type="NCBI Taxonomy" id="635003"/>
    <lineage>
        <taxon>Eukaryota</taxon>
        <taxon>Sar</taxon>
        <taxon>Stramenopiles</taxon>
        <taxon>Ochrophyta</taxon>
        <taxon>Bacillariophyta</taxon>
        <taxon>Bacillariophyceae</taxon>
        <taxon>Bacillariophycidae</taxon>
        <taxon>Bacillariales</taxon>
        <taxon>Bacillariaceae</taxon>
        <taxon>Fragilariopsis</taxon>
    </lineage>
</organism>
<gene>
    <name evidence="7" type="ORF">FRACYDRAFT_179799</name>
</gene>
<feature type="domain" description="Protein kinase" evidence="6">
    <location>
        <begin position="1"/>
        <end position="118"/>
    </location>
</feature>
<dbReference type="SUPFAM" id="SSF56112">
    <property type="entry name" value="Protein kinase-like (PK-like)"/>
    <property type="match status" value="1"/>
</dbReference>
<dbReference type="KEGG" id="fcy:FRACYDRAFT_179799"/>
<dbReference type="GO" id="GO:0005737">
    <property type="term" value="C:cytoplasm"/>
    <property type="evidence" value="ECO:0007669"/>
    <property type="project" value="TreeGrafter"/>
</dbReference>
<keyword evidence="3 7" id="KW-0418">Kinase</keyword>
<dbReference type="Proteomes" id="UP000095751">
    <property type="component" value="Unassembled WGS sequence"/>
</dbReference>
<dbReference type="Gene3D" id="1.10.510.10">
    <property type="entry name" value="Transferase(Phosphotransferase) domain 1"/>
    <property type="match status" value="1"/>
</dbReference>
<evidence type="ECO:0000313" key="7">
    <source>
        <dbReference type="EMBL" id="OEU21422.1"/>
    </source>
</evidence>
<dbReference type="PROSITE" id="PS50011">
    <property type="entry name" value="PROTEIN_KINASE_DOM"/>
    <property type="match status" value="1"/>
</dbReference>
<accession>A0A1E7FTB9</accession>
<evidence type="ECO:0000256" key="1">
    <source>
        <dbReference type="ARBA" id="ARBA00022679"/>
    </source>
</evidence>
<dbReference type="InterPro" id="IPR050339">
    <property type="entry name" value="CC_SR_Kinase"/>
</dbReference>
<feature type="non-terminal residue" evidence="7">
    <location>
        <position position="118"/>
    </location>
</feature>
<dbReference type="AlphaFoldDB" id="A0A1E7FTB9"/>
<keyword evidence="8" id="KW-1185">Reference proteome</keyword>
<dbReference type="EMBL" id="KV784354">
    <property type="protein sequence ID" value="OEU21422.1"/>
    <property type="molecule type" value="Genomic_DNA"/>
</dbReference>
<dbReference type="InterPro" id="IPR011009">
    <property type="entry name" value="Kinase-like_dom_sf"/>
</dbReference>
<name>A0A1E7FTB9_9STRA</name>
<sequence>MLAEAITYLHSHNVIHRDLKPDNIGFDKNGILKVFDFDIARHVNVESTKYESTTRTIKTSSIRRMKAEDETFHMTQKVGSPRYMSPECARREPYNLKADVYSYGLLFHQIMTLQKPYD</sequence>
<dbReference type="GO" id="GO:0005634">
    <property type="term" value="C:nucleus"/>
    <property type="evidence" value="ECO:0007669"/>
    <property type="project" value="TreeGrafter"/>
</dbReference>
<dbReference type="OrthoDB" id="4062651at2759"/>
<evidence type="ECO:0000256" key="4">
    <source>
        <dbReference type="ARBA" id="ARBA00022840"/>
    </source>
</evidence>
<protein>
    <submittedName>
        <fullName evidence="7">Kinase-like protein</fullName>
    </submittedName>
</protein>
<evidence type="ECO:0000256" key="2">
    <source>
        <dbReference type="ARBA" id="ARBA00022741"/>
    </source>
</evidence>
<keyword evidence="2" id="KW-0547">Nucleotide-binding</keyword>
<keyword evidence="5" id="KW-0652">Protein synthesis inhibitor</keyword>
<dbReference type="InParanoid" id="A0A1E7FTB9"/>
<evidence type="ECO:0000256" key="5">
    <source>
        <dbReference type="ARBA" id="ARBA00023193"/>
    </source>
</evidence>
<dbReference type="GO" id="GO:0004672">
    <property type="term" value="F:protein kinase activity"/>
    <property type="evidence" value="ECO:0007669"/>
    <property type="project" value="InterPro"/>
</dbReference>
<proteinExistence type="predicted"/>
<reference evidence="7 8" key="1">
    <citation type="submission" date="2016-09" db="EMBL/GenBank/DDBJ databases">
        <title>Extensive genetic diversity and differential bi-allelic expression allows diatom success in the polar Southern Ocean.</title>
        <authorList>
            <consortium name="DOE Joint Genome Institute"/>
            <person name="Mock T."/>
            <person name="Otillar R.P."/>
            <person name="Strauss J."/>
            <person name="Dupont C."/>
            <person name="Frickenhaus S."/>
            <person name="Maumus F."/>
            <person name="Mcmullan M."/>
            <person name="Sanges R."/>
            <person name="Schmutz J."/>
            <person name="Toseland A."/>
            <person name="Valas R."/>
            <person name="Veluchamy A."/>
            <person name="Ward B.J."/>
            <person name="Allen A."/>
            <person name="Barry K."/>
            <person name="Falciatore A."/>
            <person name="Ferrante M."/>
            <person name="Fortunato A.E."/>
            <person name="Gloeckner G."/>
            <person name="Gruber A."/>
            <person name="Hipkin R."/>
            <person name="Janech M."/>
            <person name="Kroth P."/>
            <person name="Leese F."/>
            <person name="Lindquist E."/>
            <person name="Lyon B.R."/>
            <person name="Martin J."/>
            <person name="Mayer C."/>
            <person name="Parker M."/>
            <person name="Quesneville H."/>
            <person name="Raymond J."/>
            <person name="Uhlig C."/>
            <person name="Valentin K.U."/>
            <person name="Worden A.Z."/>
            <person name="Armbrust E.V."/>
            <person name="Bowler C."/>
            <person name="Green B."/>
            <person name="Moulton V."/>
            <person name="Van Oosterhout C."/>
            <person name="Grigoriev I."/>
        </authorList>
    </citation>
    <scope>NUCLEOTIDE SEQUENCE [LARGE SCALE GENOMIC DNA]</scope>
    <source>
        <strain evidence="7 8">CCMP1102</strain>
    </source>
</reference>
<keyword evidence="1" id="KW-0808">Transferase</keyword>
<dbReference type="GO" id="GO:0005524">
    <property type="term" value="F:ATP binding"/>
    <property type="evidence" value="ECO:0007669"/>
    <property type="project" value="UniProtKB-KW"/>
</dbReference>
<dbReference type="PANTHER" id="PTHR11042">
    <property type="entry name" value="EUKARYOTIC TRANSLATION INITIATION FACTOR 2-ALPHA KINASE EIF2-ALPHA KINASE -RELATED"/>
    <property type="match status" value="1"/>
</dbReference>
<evidence type="ECO:0000313" key="8">
    <source>
        <dbReference type="Proteomes" id="UP000095751"/>
    </source>
</evidence>
<dbReference type="GO" id="GO:0017148">
    <property type="term" value="P:negative regulation of translation"/>
    <property type="evidence" value="ECO:0007669"/>
    <property type="project" value="UniProtKB-KW"/>
</dbReference>
<dbReference type="InterPro" id="IPR000719">
    <property type="entry name" value="Prot_kinase_dom"/>
</dbReference>
<keyword evidence="4" id="KW-0067">ATP-binding</keyword>
<dbReference type="Pfam" id="PF00069">
    <property type="entry name" value="Pkinase"/>
    <property type="match status" value="1"/>
</dbReference>
<evidence type="ECO:0000256" key="3">
    <source>
        <dbReference type="ARBA" id="ARBA00022777"/>
    </source>
</evidence>
<evidence type="ECO:0000259" key="6">
    <source>
        <dbReference type="PROSITE" id="PS50011"/>
    </source>
</evidence>